<evidence type="ECO:0000259" key="2">
    <source>
        <dbReference type="Pfam" id="PF04542"/>
    </source>
</evidence>
<comment type="subunit">
    <text evidence="1">Interacts transiently with the RNA polymerase catalytic core formed by RpoA, RpoB, RpoC and RpoZ (2 alpha, 1 beta, 1 beta' and 1 omega subunit) to form the RNA polymerase holoenzyme that can initiate transcription.</text>
</comment>
<feature type="domain" description="RNA polymerase sigma factor 70 region 4 type 2" evidence="3">
    <location>
        <begin position="107"/>
        <end position="156"/>
    </location>
</feature>
<dbReference type="NCBIfam" id="TIGR02957">
    <property type="entry name" value="SigX4"/>
    <property type="match status" value="1"/>
</dbReference>
<dbReference type="Pfam" id="PF04542">
    <property type="entry name" value="Sigma70_r2"/>
    <property type="match status" value="1"/>
</dbReference>
<evidence type="ECO:0000313" key="5">
    <source>
        <dbReference type="Proteomes" id="UP001596044"/>
    </source>
</evidence>
<dbReference type="InterPro" id="IPR014284">
    <property type="entry name" value="RNA_pol_sigma-70_dom"/>
</dbReference>
<dbReference type="InterPro" id="IPR007627">
    <property type="entry name" value="RNA_pol_sigma70_r2"/>
</dbReference>
<evidence type="ECO:0000313" key="4">
    <source>
        <dbReference type="EMBL" id="MFC5450786.1"/>
    </source>
</evidence>
<name>A0ABW0KDJ3_9BACL</name>
<protein>
    <submittedName>
        <fullName evidence="4">RNA polymerase sigma-70 factor</fullName>
    </submittedName>
</protein>
<dbReference type="Gene3D" id="1.10.1740.10">
    <property type="match status" value="1"/>
</dbReference>
<dbReference type="InterPro" id="IPR013324">
    <property type="entry name" value="RNA_pol_sigma_r3/r4-like"/>
</dbReference>
<dbReference type="InterPro" id="IPR036388">
    <property type="entry name" value="WH-like_DNA-bd_sf"/>
</dbReference>
<organism evidence="4 5">
    <name type="scientific">Paenibacillus aestuarii</name>
    <dbReference type="NCBI Taxonomy" id="516965"/>
    <lineage>
        <taxon>Bacteria</taxon>
        <taxon>Bacillati</taxon>
        <taxon>Bacillota</taxon>
        <taxon>Bacilli</taxon>
        <taxon>Bacillales</taxon>
        <taxon>Paenibacillaceae</taxon>
        <taxon>Paenibacillus</taxon>
    </lineage>
</organism>
<gene>
    <name evidence="4" type="ORF">ACFPOG_21255</name>
</gene>
<dbReference type="EMBL" id="JBHSMJ010000029">
    <property type="protein sequence ID" value="MFC5450786.1"/>
    <property type="molecule type" value="Genomic_DNA"/>
</dbReference>
<dbReference type="Proteomes" id="UP001596044">
    <property type="component" value="Unassembled WGS sequence"/>
</dbReference>
<dbReference type="Pfam" id="PF08281">
    <property type="entry name" value="Sigma70_r4_2"/>
    <property type="match status" value="1"/>
</dbReference>
<dbReference type="PANTHER" id="PTHR30173:SF36">
    <property type="entry name" value="ECF RNA POLYMERASE SIGMA FACTOR SIGJ"/>
    <property type="match status" value="1"/>
</dbReference>
<proteinExistence type="predicted"/>
<sequence>MNIANLYDEYKPLLFSIAYRMLGSAADAEDMVQDTFVNAQQLPDDQVRHVKAYLCKMVTNRCIDYAQSARKRRELYVGEWLPEPLIVSADDPLHAIERDETFSYAFMVYLERLTPVERAVFILREAFEYDYTDISDIVGKSEANCRQIFSRLKRKLQDEEAPVVQADEHARSLARQFLHASSTGDLEGLIRSLTEDVVMYSDGGGKALAALHPILGRERVIRFLLGIRSKYKERNYEYQMIPMNGQNGMVITEDGMVVAAINLELDERGSVHRLYFMRNPDKLDLFKTNK</sequence>
<dbReference type="InterPro" id="IPR013249">
    <property type="entry name" value="RNA_pol_sigma70_r4_t2"/>
</dbReference>
<reference evidence="5" key="1">
    <citation type="journal article" date="2019" name="Int. J. Syst. Evol. Microbiol.">
        <title>The Global Catalogue of Microorganisms (GCM) 10K type strain sequencing project: providing services to taxonomists for standard genome sequencing and annotation.</title>
        <authorList>
            <consortium name="The Broad Institute Genomics Platform"/>
            <consortium name="The Broad Institute Genome Sequencing Center for Infectious Disease"/>
            <person name="Wu L."/>
            <person name="Ma J."/>
        </authorList>
    </citation>
    <scope>NUCLEOTIDE SEQUENCE [LARGE SCALE GENOMIC DNA]</scope>
    <source>
        <strain evidence="5">KACC 11904</strain>
    </source>
</reference>
<evidence type="ECO:0000256" key="1">
    <source>
        <dbReference type="ARBA" id="ARBA00011344"/>
    </source>
</evidence>
<keyword evidence="5" id="KW-1185">Reference proteome</keyword>
<dbReference type="NCBIfam" id="TIGR02937">
    <property type="entry name" value="sigma70-ECF"/>
    <property type="match status" value="1"/>
</dbReference>
<dbReference type="InterPro" id="IPR032710">
    <property type="entry name" value="NTF2-like_dom_sf"/>
</dbReference>
<dbReference type="NCBIfam" id="NF007214">
    <property type="entry name" value="PRK09636.1"/>
    <property type="match status" value="1"/>
</dbReference>
<dbReference type="SUPFAM" id="SSF88946">
    <property type="entry name" value="Sigma2 domain of RNA polymerase sigma factors"/>
    <property type="match status" value="1"/>
</dbReference>
<dbReference type="InterPro" id="IPR014303">
    <property type="entry name" value="RNA_pol_sigma-70_ECF"/>
</dbReference>
<dbReference type="PANTHER" id="PTHR30173">
    <property type="entry name" value="SIGMA 19 FACTOR"/>
    <property type="match status" value="1"/>
</dbReference>
<dbReference type="InterPro" id="IPR013325">
    <property type="entry name" value="RNA_pol_sigma_r2"/>
</dbReference>
<dbReference type="Gene3D" id="3.10.450.50">
    <property type="match status" value="1"/>
</dbReference>
<dbReference type="InterPro" id="IPR052704">
    <property type="entry name" value="ECF_Sigma-70_Domain"/>
</dbReference>
<evidence type="ECO:0000259" key="3">
    <source>
        <dbReference type="Pfam" id="PF08281"/>
    </source>
</evidence>
<feature type="domain" description="RNA polymerase sigma-70 region 2" evidence="2">
    <location>
        <begin position="6"/>
        <end position="71"/>
    </location>
</feature>
<comment type="caution">
    <text evidence="4">The sequence shown here is derived from an EMBL/GenBank/DDBJ whole genome shotgun (WGS) entry which is preliminary data.</text>
</comment>
<dbReference type="SUPFAM" id="SSF88659">
    <property type="entry name" value="Sigma3 and sigma4 domains of RNA polymerase sigma factors"/>
    <property type="match status" value="1"/>
</dbReference>
<dbReference type="RefSeq" id="WP_270878931.1">
    <property type="nucleotide sequence ID" value="NZ_JAQFVF010000022.1"/>
</dbReference>
<dbReference type="Gene3D" id="1.10.10.10">
    <property type="entry name" value="Winged helix-like DNA-binding domain superfamily/Winged helix DNA-binding domain"/>
    <property type="match status" value="1"/>
</dbReference>
<accession>A0ABW0KDJ3</accession>
<dbReference type="SUPFAM" id="SSF54427">
    <property type="entry name" value="NTF2-like"/>
    <property type="match status" value="1"/>
</dbReference>